<gene>
    <name evidence="2" type="ORF">D0X99_07010</name>
</gene>
<dbReference type="Proteomes" id="UP000283522">
    <property type="component" value="Unassembled WGS sequence"/>
</dbReference>
<keyword evidence="3" id="KW-1185">Reference proteome</keyword>
<accession>A0A418PV89</accession>
<organism evidence="2 3">
    <name type="scientific">Algoriphagus lacus</name>
    <dbReference type="NCBI Taxonomy" id="2056311"/>
    <lineage>
        <taxon>Bacteria</taxon>
        <taxon>Pseudomonadati</taxon>
        <taxon>Bacteroidota</taxon>
        <taxon>Cytophagia</taxon>
        <taxon>Cytophagales</taxon>
        <taxon>Cyclobacteriaceae</taxon>
        <taxon>Algoriphagus</taxon>
    </lineage>
</organism>
<proteinExistence type="predicted"/>
<name>A0A418PV89_9BACT</name>
<sequence>MNKLNVLFLLLLITLSAGKVTQAPLAGKETTKHFSSKVELSPADHEMHLGGRESSTSICVNWGFKLNEAGSFLLFIRHSLLFITGDFSKYISPSSSWISTSPELHIFIRVLRI</sequence>
<keyword evidence="1" id="KW-0732">Signal</keyword>
<evidence type="ECO:0000313" key="2">
    <source>
        <dbReference type="EMBL" id="RIW17465.1"/>
    </source>
</evidence>
<feature type="signal peptide" evidence="1">
    <location>
        <begin position="1"/>
        <end position="19"/>
    </location>
</feature>
<reference evidence="2 3" key="1">
    <citation type="submission" date="2018-09" db="EMBL/GenBank/DDBJ databases">
        <authorList>
            <person name="Wang X."/>
            <person name="Du Z."/>
        </authorList>
    </citation>
    <scope>NUCLEOTIDE SEQUENCE [LARGE SCALE GENOMIC DNA]</scope>
    <source>
        <strain evidence="2 3">N3</strain>
    </source>
</reference>
<comment type="caution">
    <text evidence="2">The sequence shown here is derived from an EMBL/GenBank/DDBJ whole genome shotgun (WGS) entry which is preliminary data.</text>
</comment>
<evidence type="ECO:0000313" key="3">
    <source>
        <dbReference type="Proteomes" id="UP000283522"/>
    </source>
</evidence>
<protein>
    <submittedName>
        <fullName evidence="2">Uncharacterized protein</fullName>
    </submittedName>
</protein>
<dbReference type="EMBL" id="QXML01000002">
    <property type="protein sequence ID" value="RIW17465.1"/>
    <property type="molecule type" value="Genomic_DNA"/>
</dbReference>
<feature type="chain" id="PRO_5019522241" evidence="1">
    <location>
        <begin position="20"/>
        <end position="113"/>
    </location>
</feature>
<dbReference type="AlphaFoldDB" id="A0A418PV89"/>
<evidence type="ECO:0000256" key="1">
    <source>
        <dbReference type="SAM" id="SignalP"/>
    </source>
</evidence>